<keyword evidence="2" id="KW-0472">Membrane</keyword>
<dbReference type="Pfam" id="PF24818">
    <property type="entry name" value="PH_TRF2_HOY1"/>
    <property type="match status" value="1"/>
</dbReference>
<evidence type="ECO:0000313" key="4">
    <source>
        <dbReference type="EMBL" id="ERN16748.1"/>
    </source>
</evidence>
<organism evidence="4 5">
    <name type="scientific">Amborella trichopoda</name>
    <dbReference type="NCBI Taxonomy" id="13333"/>
    <lineage>
        <taxon>Eukaryota</taxon>
        <taxon>Viridiplantae</taxon>
        <taxon>Streptophyta</taxon>
        <taxon>Embryophyta</taxon>
        <taxon>Tracheophyta</taxon>
        <taxon>Spermatophyta</taxon>
        <taxon>Magnoliopsida</taxon>
        <taxon>Amborellales</taxon>
        <taxon>Amborellaceae</taxon>
        <taxon>Amborella</taxon>
    </lineage>
</organism>
<dbReference type="PANTHER" id="PTHR33494:SF1">
    <property type="entry name" value="C2H2-TYPE DOMAIN-CONTAINING PROTEIN-RELATED"/>
    <property type="match status" value="1"/>
</dbReference>
<keyword evidence="2" id="KW-0812">Transmembrane</keyword>
<dbReference type="eggNOG" id="ENOG502QQND">
    <property type="taxonomic scope" value="Eukaryota"/>
</dbReference>
<reference evidence="5" key="1">
    <citation type="journal article" date="2013" name="Science">
        <title>The Amborella genome and the evolution of flowering plants.</title>
        <authorList>
            <consortium name="Amborella Genome Project"/>
        </authorList>
    </citation>
    <scope>NUCLEOTIDE SEQUENCE [LARGE SCALE GENOMIC DNA]</scope>
</reference>
<dbReference type="HOGENOM" id="CLU_375253_0_0_1"/>
<name>U5D8N2_AMBTC</name>
<feature type="transmembrane region" description="Helical" evidence="2">
    <location>
        <begin position="719"/>
        <end position="738"/>
    </location>
</feature>
<keyword evidence="2" id="KW-1133">Transmembrane helix</keyword>
<evidence type="ECO:0000256" key="2">
    <source>
        <dbReference type="SAM" id="Phobius"/>
    </source>
</evidence>
<proteinExistence type="predicted"/>
<evidence type="ECO:0000259" key="3">
    <source>
        <dbReference type="Pfam" id="PF24818"/>
    </source>
</evidence>
<dbReference type="InterPro" id="IPR057939">
    <property type="entry name" value="TRF2_HOY1_PH"/>
</dbReference>
<dbReference type="AlphaFoldDB" id="U5D8N2"/>
<gene>
    <name evidence="4" type="ORF">AMTR_s00057p00033650</name>
</gene>
<evidence type="ECO:0000256" key="1">
    <source>
        <dbReference type="SAM" id="MobiDB-lite"/>
    </source>
</evidence>
<keyword evidence="5" id="KW-1185">Reference proteome</keyword>
<accession>U5D8N2</accession>
<dbReference type="Proteomes" id="UP000017836">
    <property type="component" value="Unassembled WGS sequence"/>
</dbReference>
<feature type="region of interest" description="Disordered" evidence="1">
    <location>
        <begin position="1"/>
        <end position="20"/>
    </location>
</feature>
<dbReference type="EMBL" id="KI392405">
    <property type="protein sequence ID" value="ERN16748.1"/>
    <property type="molecule type" value="Genomic_DNA"/>
</dbReference>
<sequence>MRSTNSDDEFPSLKPRQKTKLDVKVNKKRRRIAPNLIKEEKNLRSFYKEIMVHGDPSPFCSGDPFCSREEDEERKSKLDHLREMFKNVEKNGDVIGLALKKTPSFVDLMEKLFKAPTALACEDEEDVMDSEKDDTQLDSEIMDLETKALSKKTKKTKAEKQQNKAINFPATSLTIGTWELIAKNPGELTGKCYFGQRRLVWEILEVNCKLKKKMEMQWSDITAMRASFPEDTTPTFEIVLCRTPQFHEEIEPQPKKHTQWRLASDFTGGQALKHRKHSLRIPDFQKHYDKLLQQGQSLRDLSLKSFPSSENLYFGSFTYERLWYGGFEPVFAVEHEYGCGAETMCYLPQYAVGHQVVNPVLPACLQVQNIESTSVKNNIVLMEASEVDAATRFQLETTSCVDPSVNLGRDMRTNYLQFVHNAGLGREIRSNDSQNMFNAASMIHETPPTNNLQFMHNTGLGREMRSNDSQNMFNASMIHETPTITGPTLPGSIKVPPTLHIPPPTLEVPNFEVPTSGTHGYSYPYLGYGERVESNHASSYHITHPGSGAHATYGGSRTHSSFLDRAGYDHMNYESGALTTYTSGAHQAGCNGEPSNYENGFVQSYHRTQEGNMGYSMIGSRGKFYGDNAAHTIYTNGAHQTDYSGAQGSSGDLSSQNPMIGSNGDLNPVKPLSENGSVDAEFVEGGSFGFPGSFGFLVTTHSMTSALGCFMIRMKISRLCELSTVVIAIGLILTSSSFHG</sequence>
<feature type="transmembrane region" description="Helical" evidence="2">
    <location>
        <begin position="694"/>
        <end position="712"/>
    </location>
</feature>
<dbReference type="PANTHER" id="PTHR33494">
    <property type="entry name" value="OS02G0793800 PROTEIN"/>
    <property type="match status" value="1"/>
</dbReference>
<dbReference type="Gramene" id="ERN16748">
    <property type="protein sequence ID" value="ERN16748"/>
    <property type="gene ID" value="AMTR_s00057p00033650"/>
</dbReference>
<protein>
    <recommendedName>
        <fullName evidence="3">TRF2/HOY1 PH-like domain-containing protein</fullName>
    </recommendedName>
</protein>
<feature type="domain" description="TRF2/HOY1 PH-like" evidence="3">
    <location>
        <begin position="167"/>
        <end position="282"/>
    </location>
</feature>
<feature type="compositionally biased region" description="Acidic residues" evidence="1">
    <location>
        <begin position="1"/>
        <end position="10"/>
    </location>
</feature>
<evidence type="ECO:0000313" key="5">
    <source>
        <dbReference type="Proteomes" id="UP000017836"/>
    </source>
</evidence>